<name>A0ABV9PWC9_9BACL</name>
<dbReference type="GO" id="GO:0032259">
    <property type="term" value="P:methylation"/>
    <property type="evidence" value="ECO:0007669"/>
    <property type="project" value="UniProtKB-KW"/>
</dbReference>
<evidence type="ECO:0000313" key="2">
    <source>
        <dbReference type="Proteomes" id="UP001596002"/>
    </source>
</evidence>
<keyword evidence="1" id="KW-0808">Transferase</keyword>
<dbReference type="Gene3D" id="3.40.50.150">
    <property type="entry name" value="Vaccinia Virus protein VP39"/>
    <property type="match status" value="1"/>
</dbReference>
<dbReference type="InterPro" id="IPR029063">
    <property type="entry name" value="SAM-dependent_MTases_sf"/>
</dbReference>
<dbReference type="SUPFAM" id="SSF53335">
    <property type="entry name" value="S-adenosyl-L-methionine-dependent methyltransferases"/>
    <property type="match status" value="1"/>
</dbReference>
<dbReference type="RefSeq" id="WP_380024239.1">
    <property type="nucleotide sequence ID" value="NZ_JBHSHC010000016.1"/>
</dbReference>
<protein>
    <submittedName>
        <fullName evidence="1">Class I SAM-dependent methyltransferase</fullName>
        <ecNumber evidence="1">2.1.1.-</ecNumber>
    </submittedName>
</protein>
<dbReference type="PANTHER" id="PTHR36112">
    <property type="entry name" value="RIBOSOMAL RNA SMALL SUBUNIT METHYLTRANSFERASE J"/>
    <property type="match status" value="1"/>
</dbReference>
<keyword evidence="2" id="KW-1185">Reference proteome</keyword>
<dbReference type="EC" id="2.1.1.-" evidence="1"/>
<proteinExistence type="predicted"/>
<accession>A0ABV9PWC9</accession>
<organism evidence="1 2">
    <name type="scientific">Effusibacillus consociatus</name>
    <dbReference type="NCBI Taxonomy" id="1117041"/>
    <lineage>
        <taxon>Bacteria</taxon>
        <taxon>Bacillati</taxon>
        <taxon>Bacillota</taxon>
        <taxon>Bacilli</taxon>
        <taxon>Bacillales</taxon>
        <taxon>Alicyclobacillaceae</taxon>
        <taxon>Effusibacillus</taxon>
    </lineage>
</organism>
<dbReference type="PANTHER" id="PTHR36112:SF1">
    <property type="entry name" value="RIBOSOMAL RNA SMALL SUBUNIT METHYLTRANSFERASE J"/>
    <property type="match status" value="1"/>
</dbReference>
<dbReference type="Proteomes" id="UP001596002">
    <property type="component" value="Unassembled WGS sequence"/>
</dbReference>
<evidence type="ECO:0000313" key="1">
    <source>
        <dbReference type="EMBL" id="MFC4766399.1"/>
    </source>
</evidence>
<comment type="caution">
    <text evidence="1">The sequence shown here is derived from an EMBL/GenBank/DDBJ whole genome shotgun (WGS) entry which is preliminary data.</text>
</comment>
<gene>
    <name evidence="1" type="ORF">ACFO8Q_03175</name>
</gene>
<reference evidence="2" key="1">
    <citation type="journal article" date="2019" name="Int. J. Syst. Evol. Microbiol.">
        <title>The Global Catalogue of Microorganisms (GCM) 10K type strain sequencing project: providing services to taxonomists for standard genome sequencing and annotation.</title>
        <authorList>
            <consortium name="The Broad Institute Genomics Platform"/>
            <consortium name="The Broad Institute Genome Sequencing Center for Infectious Disease"/>
            <person name="Wu L."/>
            <person name="Ma J."/>
        </authorList>
    </citation>
    <scope>NUCLEOTIDE SEQUENCE [LARGE SCALE GENOMIC DNA]</scope>
    <source>
        <strain evidence="2">WYCCWR 12678</strain>
    </source>
</reference>
<dbReference type="EMBL" id="JBHSHC010000016">
    <property type="protein sequence ID" value="MFC4766399.1"/>
    <property type="molecule type" value="Genomic_DNA"/>
</dbReference>
<sequence length="264" mass="29492">MDRSLIVTTVPKPSDSEILHAENLAKELQADYVKRTSTVRKMQETHGVRKVLVAGERLTLHAGDQKLFFHPSMAVVRVKRMLLGDTDVIVEKSGLARGDSVLDCTLGMGADAIVFSHAVGKEGVVIGIEYNPILVILVREGLKTWRSGVPEVDEAMRRVQVVTGSHLGYMRNLPDRSIDVVYFDPMFRETVKESINFDPIRILSVTDELSVEAIGEAKRIARKSVVLKERMYSGEFQRLGFPQPYQRSSSFTYSVISIQGEESP</sequence>
<keyword evidence="1" id="KW-0489">Methyltransferase</keyword>
<dbReference type="InterPro" id="IPR007536">
    <property type="entry name" value="16SrRNA_methylTrfase_J"/>
</dbReference>
<dbReference type="GO" id="GO:0008168">
    <property type="term" value="F:methyltransferase activity"/>
    <property type="evidence" value="ECO:0007669"/>
    <property type="project" value="UniProtKB-KW"/>
</dbReference>
<dbReference type="Pfam" id="PF04445">
    <property type="entry name" value="SAM_MT"/>
    <property type="match status" value="1"/>
</dbReference>